<dbReference type="Proteomes" id="UP000811899">
    <property type="component" value="Unassembled WGS sequence"/>
</dbReference>
<reference evidence="2 3" key="1">
    <citation type="submission" date="2021-05" db="EMBL/GenBank/DDBJ databases">
        <title>The draft genome of Geobacter pelophilus DSM 12255.</title>
        <authorList>
            <person name="Xu Z."/>
            <person name="Masuda Y."/>
            <person name="Itoh H."/>
            <person name="Senoo K."/>
        </authorList>
    </citation>
    <scope>NUCLEOTIDE SEQUENCE [LARGE SCALE GENOMIC DNA]</scope>
    <source>
        <strain evidence="2 3">DSM 12255</strain>
    </source>
</reference>
<dbReference type="Gene3D" id="3.40.50.1580">
    <property type="entry name" value="Nucleoside phosphorylase domain"/>
    <property type="match status" value="1"/>
</dbReference>
<accession>A0AAW4LBI2</accession>
<comment type="caution">
    <text evidence="2">The sequence shown here is derived from an EMBL/GenBank/DDBJ whole genome shotgun (WGS) entry which is preliminary data.</text>
</comment>
<dbReference type="CDD" id="cd09007">
    <property type="entry name" value="NP-I_spr0068"/>
    <property type="match status" value="1"/>
</dbReference>
<dbReference type="SUPFAM" id="SSF53167">
    <property type="entry name" value="Purine and uridine phosphorylases"/>
    <property type="match status" value="1"/>
</dbReference>
<dbReference type="EMBL" id="JAHCVJ010000012">
    <property type="protein sequence ID" value="MBT0666458.1"/>
    <property type="molecule type" value="Genomic_DNA"/>
</dbReference>
<name>A0AAW4LBI2_9BACT</name>
<sequence length="265" mass="28964">MSNETKSPLFEHDHTEKPVFLAGNMLEAARLQKNLPSLTVPHGCLLDFDGELVDFLLMTGATTHEPAWPCFHTRLYRWSVDGTEYGIIGGTVGASFSVLVAEELFALGCRALVTISSAGLIAEQFQTPLFLLIEQALRDEGTSYHYLPPERYAQASSPLLEAVARRLNDAGLQCIRGKSWTTDAPFRETQKLISARRDEGIISVEMEAAALLAMGTALNKPVICFAHITNSMATRDDDFEKGGDDGHETALKVCALALSALLEHN</sequence>
<dbReference type="GO" id="GO:0003824">
    <property type="term" value="F:catalytic activity"/>
    <property type="evidence" value="ECO:0007669"/>
    <property type="project" value="InterPro"/>
</dbReference>
<dbReference type="AlphaFoldDB" id="A0AAW4LBI2"/>
<gene>
    <name evidence="2" type="ORF">KI809_19290</name>
</gene>
<keyword evidence="3" id="KW-1185">Reference proteome</keyword>
<evidence type="ECO:0000313" key="2">
    <source>
        <dbReference type="EMBL" id="MBT0666458.1"/>
    </source>
</evidence>
<dbReference type="Pfam" id="PF01048">
    <property type="entry name" value="PNP_UDP_1"/>
    <property type="match status" value="1"/>
</dbReference>
<dbReference type="InterPro" id="IPR000845">
    <property type="entry name" value="Nucleoside_phosphorylase_d"/>
</dbReference>
<evidence type="ECO:0000313" key="3">
    <source>
        <dbReference type="Proteomes" id="UP000811899"/>
    </source>
</evidence>
<feature type="domain" description="Nucleoside phosphorylase" evidence="1">
    <location>
        <begin position="67"/>
        <end position="249"/>
    </location>
</feature>
<evidence type="ECO:0000259" key="1">
    <source>
        <dbReference type="Pfam" id="PF01048"/>
    </source>
</evidence>
<organism evidence="2 3">
    <name type="scientific">Geoanaerobacter pelophilus</name>
    <dbReference type="NCBI Taxonomy" id="60036"/>
    <lineage>
        <taxon>Bacteria</taxon>
        <taxon>Pseudomonadati</taxon>
        <taxon>Thermodesulfobacteriota</taxon>
        <taxon>Desulfuromonadia</taxon>
        <taxon>Geobacterales</taxon>
        <taxon>Geobacteraceae</taxon>
        <taxon>Geoanaerobacter</taxon>
    </lineage>
</organism>
<dbReference type="RefSeq" id="WP_214173228.1">
    <property type="nucleotide sequence ID" value="NZ_JAHCVJ010000012.1"/>
</dbReference>
<dbReference type="InterPro" id="IPR035994">
    <property type="entry name" value="Nucleoside_phosphorylase_sf"/>
</dbReference>
<proteinExistence type="predicted"/>
<dbReference type="GO" id="GO:0009116">
    <property type="term" value="P:nucleoside metabolic process"/>
    <property type="evidence" value="ECO:0007669"/>
    <property type="project" value="InterPro"/>
</dbReference>
<protein>
    <submittedName>
        <fullName evidence="2">Nucleoside phosphorylase</fullName>
    </submittedName>
</protein>